<dbReference type="Proteomes" id="UP000054383">
    <property type="component" value="Unassembled WGS sequence"/>
</dbReference>
<dbReference type="Gene3D" id="3.40.50.410">
    <property type="entry name" value="von Willebrand factor, type A domain"/>
    <property type="match status" value="1"/>
</dbReference>
<dbReference type="InterPro" id="IPR013694">
    <property type="entry name" value="VIT"/>
</dbReference>
<dbReference type="PANTHER" id="PTHR45737:SF4">
    <property type="entry name" value="VON WILLEBRAND DOMAIN PROTEIN (AFU_ORTHOLOGUE AFUA_4G01160)"/>
    <property type="match status" value="1"/>
</dbReference>
<dbReference type="SMART" id="SM00609">
    <property type="entry name" value="VIT"/>
    <property type="match status" value="1"/>
</dbReference>
<dbReference type="Pfam" id="PF13768">
    <property type="entry name" value="VWA_3"/>
    <property type="match status" value="1"/>
</dbReference>
<dbReference type="InterPro" id="IPR002035">
    <property type="entry name" value="VWF_A"/>
</dbReference>
<evidence type="ECO:0008006" key="6">
    <source>
        <dbReference type="Google" id="ProtNLM"/>
    </source>
</evidence>
<feature type="region of interest" description="Disordered" evidence="1">
    <location>
        <begin position="809"/>
        <end position="839"/>
    </location>
</feature>
<evidence type="ECO:0000259" key="2">
    <source>
        <dbReference type="PROSITE" id="PS50234"/>
    </source>
</evidence>
<evidence type="ECO:0000259" key="3">
    <source>
        <dbReference type="PROSITE" id="PS51468"/>
    </source>
</evidence>
<dbReference type="EMBL" id="CVMT01000001">
    <property type="protein sequence ID" value="CRG84160.1"/>
    <property type="molecule type" value="Genomic_DNA"/>
</dbReference>
<dbReference type="PANTHER" id="PTHR45737">
    <property type="entry name" value="VON WILLEBRAND FACTOR A DOMAIN-CONTAINING PROTEIN 5A"/>
    <property type="match status" value="1"/>
</dbReference>
<feature type="domain" description="VIT" evidence="3">
    <location>
        <begin position="54"/>
        <end position="184"/>
    </location>
</feature>
<dbReference type="AlphaFoldDB" id="A0A0U1LMG2"/>
<dbReference type="SUPFAM" id="SSF53300">
    <property type="entry name" value="vWA-like"/>
    <property type="match status" value="1"/>
</dbReference>
<keyword evidence="5" id="KW-1185">Reference proteome</keyword>
<accession>A0A0U1LMG2</accession>
<dbReference type="PROSITE" id="PS50234">
    <property type="entry name" value="VWFA"/>
    <property type="match status" value="1"/>
</dbReference>
<evidence type="ECO:0000313" key="5">
    <source>
        <dbReference type="Proteomes" id="UP000054383"/>
    </source>
</evidence>
<sequence>MDVLDRLQSGLFFHLPSTIDPGLSIHHPPVPPVPNISYRYVPPPPTRPDTYHNVNQIHALPHTRLTPLPLLSVSVDVDVHGRLCTTKVTQQFSNTSPSIAQNAKYVFPTYDASVVTTFRCWIGNDKLLEGAVKAKGAAQADFQLAVSQHKVAVLVEELAPEVLETNVGNIPGQTTVKIEITYTNLLKVNNSTGELVFTLPTSIAPRYGVAPDGYSPNQSLLTEGLRINVHASMPAVIRKIESPSHPISVEIGAVPHASFENFAAGASSETLDLSKGRATLAGRSTVLDRDFVLHILCNSRELTKSQALAATQPGHPSRSTVAVTIQPGDLFLQNVDMEDFDGEIIFMVDRSGSMDSKIPSLINVMNIFLRSLPQKCSFNIASFGSRFSWLWPASEKYNQEKLDIASQHVGSFKANLGGTEIYSALQSVLDHYNRGRDVVTSVILLTDGEVWDVDNVIQLVRKTVSNRESNIRFFSIGIGDCVSHRLVEGIGQQGGGYAEVVHESLMGSWQERVIQMLKAALAPSHLQCEVDLGQGLTASPSGRRVSRYTVHCPAMIKAPHHIPVLNTFSYFTLYYMLESELESLPTTVTVSATTDKGEKLTAQLPLRKVADQTAIHHLAAKALMNDYETGQSWLHIHNENLKSTDPAAFDKIVEQHAQQLGQKWSITGKWTSYVAIDRTSDQHHEVSIRKADIEISELTRPREISSFYPRFNSYVPQSPKYSLSSGVVDLSEPVSDCMGLVIPIEDCLSPDPNDGSQRQLDILHGSRTRRFSSKPLQDLYEAEPRWSLSPRNFTCMDRSSPLLGMDLPNQHSSLVGHGDDDPTNIRSIHDSNSKSASYHSKGYASQPIQVEEMPTLHEILFTQEADGRFHLHDSVLSDTLSRKCGTMVLERFLDFVFRENGSDQRDTEFTYLRLNILAVIYITLQHAASKDLWELQIAKARQWIKQKMTDLLEDKSDLEKLSEMSLEELERDIIKELNEKDA</sequence>
<reference evidence="4 5" key="1">
    <citation type="submission" date="2015-04" db="EMBL/GenBank/DDBJ databases">
        <authorList>
            <person name="Syromyatnikov M.Y."/>
            <person name="Popov V.N."/>
        </authorList>
    </citation>
    <scope>NUCLEOTIDE SEQUENCE [LARGE SCALE GENOMIC DNA]</scope>
    <source>
        <strain evidence="4">WF-38-12</strain>
    </source>
</reference>
<dbReference type="InterPro" id="IPR036465">
    <property type="entry name" value="vWFA_dom_sf"/>
</dbReference>
<evidence type="ECO:0000256" key="1">
    <source>
        <dbReference type="SAM" id="MobiDB-lite"/>
    </source>
</evidence>
<dbReference type="OrthoDB" id="1729737at2759"/>
<proteinExistence type="predicted"/>
<organism evidence="4 5">
    <name type="scientific">Talaromyces islandicus</name>
    <name type="common">Penicillium islandicum</name>
    <dbReference type="NCBI Taxonomy" id="28573"/>
    <lineage>
        <taxon>Eukaryota</taxon>
        <taxon>Fungi</taxon>
        <taxon>Dikarya</taxon>
        <taxon>Ascomycota</taxon>
        <taxon>Pezizomycotina</taxon>
        <taxon>Eurotiomycetes</taxon>
        <taxon>Eurotiomycetidae</taxon>
        <taxon>Eurotiales</taxon>
        <taxon>Trichocomaceae</taxon>
        <taxon>Talaromyces</taxon>
        <taxon>Talaromyces sect. Islandici</taxon>
    </lineage>
</organism>
<evidence type="ECO:0000313" key="4">
    <source>
        <dbReference type="EMBL" id="CRG84160.1"/>
    </source>
</evidence>
<protein>
    <recommendedName>
        <fullName evidence="6">von Willebrand factor A domain-containing protein 5A</fullName>
    </recommendedName>
</protein>
<dbReference type="OMA" id="SSPREFM"/>
<gene>
    <name evidence="4" type="ORF">PISL3812_01483</name>
</gene>
<dbReference type="PROSITE" id="PS51468">
    <property type="entry name" value="VIT"/>
    <property type="match status" value="1"/>
</dbReference>
<feature type="domain" description="VWFA" evidence="2">
    <location>
        <begin position="343"/>
        <end position="521"/>
    </location>
</feature>
<dbReference type="Pfam" id="PF08487">
    <property type="entry name" value="VIT"/>
    <property type="match status" value="1"/>
</dbReference>
<name>A0A0U1LMG2_TALIS</name>
<dbReference type="STRING" id="28573.A0A0U1LMG2"/>
<dbReference type="SMART" id="SM00327">
    <property type="entry name" value="VWA"/>
    <property type="match status" value="1"/>
</dbReference>